<feature type="region of interest" description="Disordered" evidence="1">
    <location>
        <begin position="339"/>
        <end position="394"/>
    </location>
</feature>
<accession>A0A8T2DMK9</accession>
<dbReference type="PANTHER" id="PTHR31286:SF162">
    <property type="entry name" value="DUF4283 DOMAIN-CONTAINING PROTEIN-RELATED"/>
    <property type="match status" value="1"/>
</dbReference>
<dbReference type="EMBL" id="JAEFBJ010000005">
    <property type="protein sequence ID" value="KAG7610634.1"/>
    <property type="molecule type" value="Genomic_DNA"/>
</dbReference>
<evidence type="ECO:0000259" key="2">
    <source>
        <dbReference type="Pfam" id="PF14111"/>
    </source>
</evidence>
<dbReference type="InterPro" id="IPR025836">
    <property type="entry name" value="Zn_knuckle_CX2CX4HX4C"/>
</dbReference>
<dbReference type="Pfam" id="PF14392">
    <property type="entry name" value="zf-CCHC_4"/>
    <property type="match status" value="1"/>
</dbReference>
<evidence type="ECO:0000256" key="1">
    <source>
        <dbReference type="SAM" id="MobiDB-lite"/>
    </source>
</evidence>
<gene>
    <name evidence="4" type="ORF">ISN44_As05g026340</name>
</gene>
<proteinExistence type="predicted"/>
<feature type="domain" description="Zinc knuckle CX2CX4HX4C" evidence="3">
    <location>
        <begin position="172"/>
        <end position="220"/>
    </location>
</feature>
<protein>
    <submittedName>
        <fullName evidence="4">Zinc knuckle CX2CX4HX4C</fullName>
    </submittedName>
</protein>
<reference evidence="4 5" key="1">
    <citation type="submission" date="2020-12" db="EMBL/GenBank/DDBJ databases">
        <title>Concerted genomic and epigenomic changes stabilize Arabidopsis allopolyploids.</title>
        <authorList>
            <person name="Chen Z."/>
        </authorList>
    </citation>
    <scope>NUCLEOTIDE SEQUENCE [LARGE SCALE GENOMIC DNA]</scope>
    <source>
        <strain evidence="4">As9502</strain>
        <tissue evidence="4">Leaf</tissue>
    </source>
</reference>
<dbReference type="Pfam" id="PF14111">
    <property type="entry name" value="DUF4283"/>
    <property type="match status" value="1"/>
</dbReference>
<keyword evidence="5" id="KW-1185">Reference proteome</keyword>
<sequence>MADELWDELQHLELGREDPALFIPHEAYAIVESRNRLSLIARPLNPRSQNLHAMISALPRAWGLTNRVHGRVLNDTFVQFIFQSEIDLLSVLRREPWLYNNWFVTAQRWEVNRTFHLLTSIELWVQMRGIPLLYVCEETALEIAHELGEIISLDFHDSTTTQIAYIRVRIRFGITDRLRFFQRIIFDSGETALISFQYERLRRICSSCFRMTHHRNSCPYRQIEPLNRVTNSTAQRNVREEVFMRDENLRSSMNSQSQMSESSFPTPIDPPPRVPHPPLNLDELVAAYYPHTRATSLPNLAGPLPQVPPRRNVVERESNIQPFSGPAFATNSPRLVEVGESSRQGENTQNVYTVEKGDSSKRKNMGGPRFEGDAGKPNEDEHMNGEILKPPKKR</sequence>
<name>A0A8T2DMK9_ARASU</name>
<evidence type="ECO:0000313" key="5">
    <source>
        <dbReference type="Proteomes" id="UP000694251"/>
    </source>
</evidence>
<feature type="region of interest" description="Disordered" evidence="1">
    <location>
        <begin position="250"/>
        <end position="272"/>
    </location>
</feature>
<dbReference type="PANTHER" id="PTHR31286">
    <property type="entry name" value="GLYCINE-RICH CELL WALL STRUCTURAL PROTEIN 1.8-LIKE"/>
    <property type="match status" value="1"/>
</dbReference>
<evidence type="ECO:0000259" key="3">
    <source>
        <dbReference type="Pfam" id="PF14392"/>
    </source>
</evidence>
<dbReference type="AlphaFoldDB" id="A0A8T2DMK9"/>
<feature type="compositionally biased region" description="Basic and acidic residues" evidence="1">
    <location>
        <begin position="370"/>
        <end position="384"/>
    </location>
</feature>
<dbReference type="InterPro" id="IPR025558">
    <property type="entry name" value="DUF4283"/>
</dbReference>
<dbReference type="Proteomes" id="UP000694251">
    <property type="component" value="Chromosome 5"/>
</dbReference>
<comment type="caution">
    <text evidence="4">The sequence shown here is derived from an EMBL/GenBank/DDBJ whole genome shotgun (WGS) entry which is preliminary data.</text>
</comment>
<organism evidence="4 5">
    <name type="scientific">Arabidopsis suecica</name>
    <name type="common">Swedish thale-cress</name>
    <name type="synonym">Cardaminopsis suecica</name>
    <dbReference type="NCBI Taxonomy" id="45249"/>
    <lineage>
        <taxon>Eukaryota</taxon>
        <taxon>Viridiplantae</taxon>
        <taxon>Streptophyta</taxon>
        <taxon>Embryophyta</taxon>
        <taxon>Tracheophyta</taxon>
        <taxon>Spermatophyta</taxon>
        <taxon>Magnoliopsida</taxon>
        <taxon>eudicotyledons</taxon>
        <taxon>Gunneridae</taxon>
        <taxon>Pentapetalae</taxon>
        <taxon>rosids</taxon>
        <taxon>malvids</taxon>
        <taxon>Brassicales</taxon>
        <taxon>Brassicaceae</taxon>
        <taxon>Camelineae</taxon>
        <taxon>Arabidopsis</taxon>
    </lineage>
</organism>
<feature type="domain" description="DUF4283" evidence="2">
    <location>
        <begin position="33"/>
        <end position="110"/>
    </location>
</feature>
<dbReference type="InterPro" id="IPR040256">
    <property type="entry name" value="At4g02000-like"/>
</dbReference>
<feature type="compositionally biased region" description="Low complexity" evidence="1">
    <location>
        <begin position="251"/>
        <end position="266"/>
    </location>
</feature>
<dbReference type="OrthoDB" id="990321at2759"/>
<evidence type="ECO:0000313" key="4">
    <source>
        <dbReference type="EMBL" id="KAG7610634.1"/>
    </source>
</evidence>
<feature type="compositionally biased region" description="Polar residues" evidence="1">
    <location>
        <begin position="341"/>
        <end position="352"/>
    </location>
</feature>